<organism evidence="1 2">
    <name type="scientific">Pontibacter toksunensis</name>
    <dbReference type="NCBI Taxonomy" id="1332631"/>
    <lineage>
        <taxon>Bacteria</taxon>
        <taxon>Pseudomonadati</taxon>
        <taxon>Bacteroidota</taxon>
        <taxon>Cytophagia</taxon>
        <taxon>Cytophagales</taxon>
        <taxon>Hymenobacteraceae</taxon>
        <taxon>Pontibacter</taxon>
    </lineage>
</organism>
<evidence type="ECO:0000313" key="1">
    <source>
        <dbReference type="EMBL" id="MFD3001117.1"/>
    </source>
</evidence>
<accession>A0ABW6BVY1</accession>
<dbReference type="Proteomes" id="UP001597641">
    <property type="component" value="Unassembled WGS sequence"/>
</dbReference>
<dbReference type="RefSeq" id="WP_377484862.1">
    <property type="nucleotide sequence ID" value="NZ_JBHUOX010000008.1"/>
</dbReference>
<keyword evidence="2" id="KW-1185">Reference proteome</keyword>
<name>A0ABW6BVY1_9BACT</name>
<sequence>MIKVDKDNFKSTWNMLLAMLFVVVLVSCGGEDTVGTENMISGPNNKTWVADEEMNSAGQEVEQVDKSQRGGMQFYADGRFALGESGMLRTGTWSFDQAAKRLTLQFEDENVTQNFEVTKLTEDEMNLKVPDGGAEMKLKVKK</sequence>
<dbReference type="EMBL" id="JBHUOX010000008">
    <property type="protein sequence ID" value="MFD3001117.1"/>
    <property type="molecule type" value="Genomic_DNA"/>
</dbReference>
<comment type="caution">
    <text evidence="1">The sequence shown here is derived from an EMBL/GenBank/DDBJ whole genome shotgun (WGS) entry which is preliminary data.</text>
</comment>
<reference evidence="2" key="1">
    <citation type="journal article" date="2019" name="Int. J. Syst. Evol. Microbiol.">
        <title>The Global Catalogue of Microorganisms (GCM) 10K type strain sequencing project: providing services to taxonomists for standard genome sequencing and annotation.</title>
        <authorList>
            <consortium name="The Broad Institute Genomics Platform"/>
            <consortium name="The Broad Institute Genome Sequencing Center for Infectious Disease"/>
            <person name="Wu L."/>
            <person name="Ma J."/>
        </authorList>
    </citation>
    <scope>NUCLEOTIDE SEQUENCE [LARGE SCALE GENOMIC DNA]</scope>
    <source>
        <strain evidence="2">KCTC 23984</strain>
    </source>
</reference>
<evidence type="ECO:0000313" key="2">
    <source>
        <dbReference type="Proteomes" id="UP001597641"/>
    </source>
</evidence>
<evidence type="ECO:0008006" key="3">
    <source>
        <dbReference type="Google" id="ProtNLM"/>
    </source>
</evidence>
<proteinExistence type="predicted"/>
<gene>
    <name evidence="1" type="ORF">ACFS7Z_12130</name>
</gene>
<protein>
    <recommendedName>
        <fullName evidence="3">Lipocalin-like domain-containing protein</fullName>
    </recommendedName>
</protein>
<dbReference type="PROSITE" id="PS51257">
    <property type="entry name" value="PROKAR_LIPOPROTEIN"/>
    <property type="match status" value="1"/>
</dbReference>